<name>A0A1E1L2P7_9HELO</name>
<dbReference type="Proteomes" id="UP000178129">
    <property type="component" value="Unassembled WGS sequence"/>
</dbReference>
<dbReference type="CDD" id="cd12148">
    <property type="entry name" value="fungal_TF_MHR"/>
    <property type="match status" value="1"/>
</dbReference>
<reference evidence="9" key="1">
    <citation type="submission" date="2016-03" db="EMBL/GenBank/DDBJ databases">
        <authorList>
            <person name="Ploux O."/>
        </authorList>
    </citation>
    <scope>NUCLEOTIDE SEQUENCE [LARGE SCALE GENOMIC DNA]</scope>
    <source>
        <strain evidence="9">UK7</strain>
    </source>
</reference>
<protein>
    <recommendedName>
        <fullName evidence="7">Zn(2)-C6 fungal-type domain-containing protein</fullName>
    </recommendedName>
</protein>
<feature type="compositionally biased region" description="Polar residues" evidence="6">
    <location>
        <begin position="228"/>
        <end position="240"/>
    </location>
</feature>
<dbReference type="PROSITE" id="PS50048">
    <property type="entry name" value="ZN2_CY6_FUNGAL_2"/>
    <property type="match status" value="1"/>
</dbReference>
<evidence type="ECO:0000256" key="5">
    <source>
        <dbReference type="ARBA" id="ARBA00023242"/>
    </source>
</evidence>
<feature type="compositionally biased region" description="Polar residues" evidence="6">
    <location>
        <begin position="248"/>
        <end position="258"/>
    </location>
</feature>
<comment type="caution">
    <text evidence="8">The sequence shown here is derived from an EMBL/GenBank/DDBJ whole genome shotgun (WGS) entry which is preliminary data.</text>
</comment>
<keyword evidence="9" id="KW-1185">Reference proteome</keyword>
<dbReference type="SMART" id="SM00906">
    <property type="entry name" value="Fungal_trans"/>
    <property type="match status" value="1"/>
</dbReference>
<dbReference type="GO" id="GO:0000981">
    <property type="term" value="F:DNA-binding transcription factor activity, RNA polymerase II-specific"/>
    <property type="evidence" value="ECO:0007669"/>
    <property type="project" value="InterPro"/>
</dbReference>
<dbReference type="InParanoid" id="A0A1E1L2P7"/>
<evidence type="ECO:0000256" key="4">
    <source>
        <dbReference type="ARBA" id="ARBA00023163"/>
    </source>
</evidence>
<keyword evidence="3" id="KW-0238">DNA-binding</keyword>
<feature type="domain" description="Zn(2)-C6 fungal-type" evidence="7">
    <location>
        <begin position="21"/>
        <end position="56"/>
    </location>
</feature>
<feature type="compositionally biased region" description="Polar residues" evidence="6">
    <location>
        <begin position="190"/>
        <end position="205"/>
    </location>
</feature>
<dbReference type="InterPro" id="IPR036864">
    <property type="entry name" value="Zn2-C6_fun-type_DNA-bd_sf"/>
</dbReference>
<dbReference type="Pfam" id="PF04082">
    <property type="entry name" value="Fungal_trans"/>
    <property type="match status" value="1"/>
</dbReference>
<keyword evidence="1" id="KW-0479">Metal-binding</keyword>
<evidence type="ECO:0000256" key="3">
    <source>
        <dbReference type="ARBA" id="ARBA00023125"/>
    </source>
</evidence>
<dbReference type="SMART" id="SM00066">
    <property type="entry name" value="GAL4"/>
    <property type="match status" value="1"/>
</dbReference>
<dbReference type="AlphaFoldDB" id="A0A1E1L2P7"/>
<evidence type="ECO:0000313" key="9">
    <source>
        <dbReference type="Proteomes" id="UP000178129"/>
    </source>
</evidence>
<sequence length="870" mass="97194">MADNAASSSDPSRKRRKIALACEHCRDRKIRCDGQMPACGACQRRSNTRNQPGCIYINESSTKSLQEQRYVQALQERLRLFEARETQRNASSPQHSYHGSGDLRQLDIQQNHDKNIQPPATNSPARDISADPSRGLHLPSTGTRQDVAYNNNYEAQTTTSPAEYSRDRSRNDIASSAGFAGWEKRGNGNEHLSSRTGHVHQTSLLPTAAAPGDESDAFSPSEKIRGGEQSTSIPVSQESPVSAMGAAASTSAQGEANQDNFYGKSSAISLFHQVQSHINQNGFNSATDQAWKSKQRRKSGACYSQQNLEHDSDISAENLSLPPRALADQLLKQYWQRVHCLFPIIHRKSFEARYRQLWEAENHMPREGPWLNVGLGSSFCPTSIFHSALNAMFALGCNFSDLSSAKRSNLTQTFSKRSLDILSSRFLDSGSLALVQALLIVAQYLQSTDLPTRCWNVVGLAIRMAQGLGLYVDPSSTRSSPLENEMRRRTWHGCLMLDVLTGMTLGRPITVSRVNEYPLPLAVDDEFLEAQNSTAVPGTTFSVNEFFVQVLKLYIIMGEILEQVYGPWDHAHVNGQNGRDRLKISVTHKIIDLECVLSDYELSIPKKLHWDQGGLEVGDPDELMRQRNVLHTRFLHLKLLLYRPVFHHLIIRPNGLQQEDTSERSQNLSKSANGGPLSSSLDILTQRYASTCVETAQELITLIGRTMDSHVGGSWWYAMFYVFSSAMVLLLAEIRLPMEDSRTELALKSSWQECLNILHALSPKYNGAARCAKTLIRMREQAVAKQSRNASHHDLGSLNATWPVSRDFQQSGQVPPVGLDRYPYPTVADDGTGAHYGDVEIPEYLWDKSGYLMQWDLNGQDWWGGLLDQT</sequence>
<keyword evidence="2" id="KW-0805">Transcription regulation</keyword>
<dbReference type="STRING" id="914237.A0A1E1L2P7"/>
<dbReference type="GO" id="GO:0006351">
    <property type="term" value="P:DNA-templated transcription"/>
    <property type="evidence" value="ECO:0007669"/>
    <property type="project" value="InterPro"/>
</dbReference>
<dbReference type="EMBL" id="FJUW01000033">
    <property type="protein sequence ID" value="CZT04765.1"/>
    <property type="molecule type" value="Genomic_DNA"/>
</dbReference>
<dbReference type="InterPro" id="IPR001138">
    <property type="entry name" value="Zn2Cys6_DnaBD"/>
</dbReference>
<dbReference type="PANTHER" id="PTHR47424">
    <property type="entry name" value="REGULATORY PROTEIN GAL4"/>
    <property type="match status" value="1"/>
</dbReference>
<accession>A0A1E1L2P7</accession>
<evidence type="ECO:0000259" key="7">
    <source>
        <dbReference type="PROSITE" id="PS50048"/>
    </source>
</evidence>
<dbReference type="GO" id="GO:0000435">
    <property type="term" value="P:positive regulation of transcription from RNA polymerase II promoter by galactose"/>
    <property type="evidence" value="ECO:0007669"/>
    <property type="project" value="TreeGrafter"/>
</dbReference>
<dbReference type="Pfam" id="PF00172">
    <property type="entry name" value="Zn_clus"/>
    <property type="match status" value="1"/>
</dbReference>
<dbReference type="GO" id="GO:0008270">
    <property type="term" value="F:zinc ion binding"/>
    <property type="evidence" value="ECO:0007669"/>
    <property type="project" value="InterPro"/>
</dbReference>
<keyword evidence="5" id="KW-0539">Nucleus</keyword>
<dbReference type="GO" id="GO:0005634">
    <property type="term" value="C:nucleus"/>
    <property type="evidence" value="ECO:0007669"/>
    <property type="project" value="TreeGrafter"/>
</dbReference>
<dbReference type="InterPro" id="IPR007219">
    <property type="entry name" value="XnlR_reg_dom"/>
</dbReference>
<dbReference type="GO" id="GO:0000978">
    <property type="term" value="F:RNA polymerase II cis-regulatory region sequence-specific DNA binding"/>
    <property type="evidence" value="ECO:0007669"/>
    <property type="project" value="TreeGrafter"/>
</dbReference>
<feature type="compositionally biased region" description="Polar residues" evidence="6">
    <location>
        <begin position="140"/>
        <end position="162"/>
    </location>
</feature>
<feature type="region of interest" description="Disordered" evidence="6">
    <location>
        <begin position="113"/>
        <end position="258"/>
    </location>
</feature>
<dbReference type="PANTHER" id="PTHR47424:SF3">
    <property type="entry name" value="REGULATORY PROTEIN GAL4"/>
    <property type="match status" value="1"/>
</dbReference>
<organism evidence="8 9">
    <name type="scientific">Rhynchosporium graminicola</name>
    <dbReference type="NCBI Taxonomy" id="2792576"/>
    <lineage>
        <taxon>Eukaryota</taxon>
        <taxon>Fungi</taxon>
        <taxon>Dikarya</taxon>
        <taxon>Ascomycota</taxon>
        <taxon>Pezizomycotina</taxon>
        <taxon>Leotiomycetes</taxon>
        <taxon>Helotiales</taxon>
        <taxon>Ploettnerulaceae</taxon>
        <taxon>Rhynchosporium</taxon>
    </lineage>
</organism>
<evidence type="ECO:0000256" key="2">
    <source>
        <dbReference type="ARBA" id="ARBA00023015"/>
    </source>
</evidence>
<dbReference type="CDD" id="cd00067">
    <property type="entry name" value="GAL4"/>
    <property type="match status" value="1"/>
</dbReference>
<feature type="region of interest" description="Disordered" evidence="6">
    <location>
        <begin position="657"/>
        <end position="677"/>
    </location>
</feature>
<evidence type="ECO:0000256" key="6">
    <source>
        <dbReference type="SAM" id="MobiDB-lite"/>
    </source>
</evidence>
<proteinExistence type="predicted"/>
<gene>
    <name evidence="8" type="ORF">RCO7_10724</name>
</gene>
<dbReference type="InterPro" id="IPR051127">
    <property type="entry name" value="Fungal_SecMet_Regulators"/>
</dbReference>
<dbReference type="SUPFAM" id="SSF57701">
    <property type="entry name" value="Zn2/Cys6 DNA-binding domain"/>
    <property type="match status" value="1"/>
</dbReference>
<evidence type="ECO:0000313" key="8">
    <source>
        <dbReference type="EMBL" id="CZT04765.1"/>
    </source>
</evidence>
<evidence type="ECO:0000256" key="1">
    <source>
        <dbReference type="ARBA" id="ARBA00022723"/>
    </source>
</evidence>
<keyword evidence="4" id="KW-0804">Transcription</keyword>
<dbReference type="Gene3D" id="4.10.240.10">
    <property type="entry name" value="Zn(2)-C6 fungal-type DNA-binding domain"/>
    <property type="match status" value="1"/>
</dbReference>